<accession>A0A157Q0U7</accession>
<dbReference type="InterPro" id="IPR013785">
    <property type="entry name" value="Aldolase_TIM"/>
</dbReference>
<dbReference type="Gene3D" id="3.20.20.70">
    <property type="entry name" value="Aldolase class I"/>
    <property type="match status" value="1"/>
</dbReference>
<dbReference type="Pfam" id="PF00701">
    <property type="entry name" value="DHDPS"/>
    <property type="match status" value="1"/>
</dbReference>
<dbReference type="EC" id="4.3.3.7" evidence="4"/>
<dbReference type="AlphaFoldDB" id="A0A157Q0U7"/>
<feature type="active site" description="Schiff-base intermediate with substrate" evidence="3">
    <location>
        <position position="162"/>
    </location>
</feature>
<evidence type="ECO:0000256" key="3">
    <source>
        <dbReference type="PIRSR" id="PIRSR001365-1"/>
    </source>
</evidence>
<dbReference type="SMART" id="SM01130">
    <property type="entry name" value="DHDPS"/>
    <property type="match status" value="1"/>
</dbReference>
<evidence type="ECO:0000256" key="1">
    <source>
        <dbReference type="ARBA" id="ARBA00023239"/>
    </source>
</evidence>
<dbReference type="PATRIC" id="fig|123899.6.peg.2949"/>
<dbReference type="EMBL" id="LT546645">
    <property type="protein sequence ID" value="SAI71899.1"/>
    <property type="molecule type" value="Genomic_DNA"/>
</dbReference>
<dbReference type="Proteomes" id="UP000076825">
    <property type="component" value="Chromosome 1"/>
</dbReference>
<dbReference type="RefSeq" id="WP_025517253.1">
    <property type="nucleotide sequence ID" value="NZ_CP016340.1"/>
</dbReference>
<dbReference type="GO" id="GO:0008747">
    <property type="term" value="F:N-acetylneuraminate lyase activity"/>
    <property type="evidence" value="ECO:0007669"/>
    <property type="project" value="TreeGrafter"/>
</dbReference>
<dbReference type="CDD" id="cd00408">
    <property type="entry name" value="DHDPS-like"/>
    <property type="match status" value="1"/>
</dbReference>
<evidence type="ECO:0000256" key="2">
    <source>
        <dbReference type="PIRNR" id="PIRNR001365"/>
    </source>
</evidence>
<reference evidence="4 5" key="1">
    <citation type="submission" date="2016-04" db="EMBL/GenBank/DDBJ databases">
        <authorList>
            <consortium name="Pathogen Informatics"/>
        </authorList>
    </citation>
    <scope>NUCLEOTIDE SEQUENCE [LARGE SCALE GENOMIC DNA]</scope>
    <source>
        <strain evidence="4 5">H044680328</strain>
    </source>
</reference>
<proteinExistence type="inferred from homology"/>
<keyword evidence="1 2" id="KW-0456">Lyase</keyword>
<keyword evidence="5" id="KW-1185">Reference proteome</keyword>
<name>A0A157Q0U7_9BORD</name>
<organism evidence="4 5">
    <name type="scientific">Bordetella trematum</name>
    <dbReference type="NCBI Taxonomy" id="123899"/>
    <lineage>
        <taxon>Bacteria</taxon>
        <taxon>Pseudomonadati</taxon>
        <taxon>Pseudomonadota</taxon>
        <taxon>Betaproteobacteria</taxon>
        <taxon>Burkholderiales</taxon>
        <taxon>Alcaligenaceae</taxon>
        <taxon>Bordetella</taxon>
    </lineage>
</organism>
<dbReference type="GO" id="GO:0005829">
    <property type="term" value="C:cytosol"/>
    <property type="evidence" value="ECO:0007669"/>
    <property type="project" value="TreeGrafter"/>
</dbReference>
<gene>
    <name evidence="4" type="primary">dapA</name>
    <name evidence="4" type="ORF">SAMEA3906487_02958</name>
</gene>
<evidence type="ECO:0000313" key="4">
    <source>
        <dbReference type="EMBL" id="SAI71899.1"/>
    </source>
</evidence>
<dbReference type="GO" id="GO:0019262">
    <property type="term" value="P:N-acetylneuraminate catabolic process"/>
    <property type="evidence" value="ECO:0007669"/>
    <property type="project" value="TreeGrafter"/>
</dbReference>
<evidence type="ECO:0000313" key="5">
    <source>
        <dbReference type="Proteomes" id="UP000076825"/>
    </source>
</evidence>
<dbReference type="GO" id="GO:0008840">
    <property type="term" value="F:4-hydroxy-tetrahydrodipicolinate synthase activity"/>
    <property type="evidence" value="ECO:0007669"/>
    <property type="project" value="UniProtKB-EC"/>
</dbReference>
<sequence>MQLNGIIGYLLSPCDARGEIDHPLLAQHIEYLVQAGVHGLAPLGSVGCLPYLNDDERVAVLKTTVAASAGRVPVLAGVSSMSTAQTLRHARLAEAAGVNAIQVLPSTYWKLTEAETFAYYQQVSEAVSLPIMVYNNPFVTGLDMSVALLQRLTGLPNIRLIKEASPEPGKIARLCQACGPEVKVFAGVSSMALQGLRDGAAGWATAAPNVCAPAILDFYRRLRTGDLEGAAAQFERQTPLLDYLLAHGLPRTISAAMALLGRDPGHLRAPLAPLEAGRRQILHTLLKTLEMTP</sequence>
<dbReference type="PRINTS" id="PR00146">
    <property type="entry name" value="DHPICSNTHASE"/>
</dbReference>
<dbReference type="PANTHER" id="PTHR42849:SF1">
    <property type="entry name" value="N-ACETYLNEURAMINATE LYASE"/>
    <property type="match status" value="1"/>
</dbReference>
<feature type="active site" description="Proton donor/acceptor" evidence="3">
    <location>
        <position position="134"/>
    </location>
</feature>
<dbReference type="SUPFAM" id="SSF51569">
    <property type="entry name" value="Aldolase"/>
    <property type="match status" value="1"/>
</dbReference>
<comment type="similarity">
    <text evidence="2">Belongs to the DapA family.</text>
</comment>
<dbReference type="GeneID" id="56589791"/>
<dbReference type="PIRSF" id="PIRSF001365">
    <property type="entry name" value="DHDPS"/>
    <property type="match status" value="1"/>
</dbReference>
<dbReference type="STRING" id="123899.SAMEA3906487_02958"/>
<dbReference type="eggNOG" id="COG0329">
    <property type="taxonomic scope" value="Bacteria"/>
</dbReference>
<dbReference type="OrthoDB" id="199953at2"/>
<protein>
    <submittedName>
        <fullName evidence="4">Dihydrodipicolinate synthase</fullName>
        <ecNumber evidence="4">4.3.3.7</ecNumber>
    </submittedName>
</protein>
<dbReference type="PANTHER" id="PTHR42849">
    <property type="entry name" value="N-ACETYLNEURAMINATE LYASE"/>
    <property type="match status" value="1"/>
</dbReference>
<dbReference type="InterPro" id="IPR002220">
    <property type="entry name" value="DapA-like"/>
</dbReference>
<dbReference type="KEGG" id="btrm:SAMEA390648702958"/>